<dbReference type="GO" id="GO:0003723">
    <property type="term" value="F:RNA binding"/>
    <property type="evidence" value="ECO:0007669"/>
    <property type="project" value="UniProtKB-UniRule"/>
</dbReference>
<dbReference type="InterPro" id="IPR035979">
    <property type="entry name" value="RBD_domain_sf"/>
</dbReference>
<protein>
    <recommendedName>
        <fullName evidence="4">RRM domain-containing protein</fullName>
    </recommendedName>
</protein>
<dbReference type="Pfam" id="PF00076">
    <property type="entry name" value="RRM_1"/>
    <property type="match status" value="1"/>
</dbReference>
<name>A0A9W4XAY2_9ASCO</name>
<gene>
    <name evidence="5" type="ORF">CANVERA_P3359</name>
</gene>
<dbReference type="PANTHER" id="PTHR10501">
    <property type="entry name" value="U1 SMALL NUCLEAR RIBONUCLEOPROTEIN A/U2 SMALL NUCLEAR RIBONUCLEOPROTEIN B"/>
    <property type="match status" value="1"/>
</dbReference>
<evidence type="ECO:0000313" key="5">
    <source>
        <dbReference type="EMBL" id="CAI5758847.1"/>
    </source>
</evidence>
<dbReference type="Gene3D" id="3.30.70.330">
    <property type="match status" value="2"/>
</dbReference>
<reference evidence="5" key="1">
    <citation type="submission" date="2022-12" db="EMBL/GenBank/DDBJ databases">
        <authorList>
            <person name="Brejova B."/>
        </authorList>
    </citation>
    <scope>NUCLEOTIDE SEQUENCE</scope>
</reference>
<evidence type="ECO:0000256" key="2">
    <source>
        <dbReference type="PROSITE-ProRule" id="PRU00176"/>
    </source>
</evidence>
<feature type="region of interest" description="Disordered" evidence="3">
    <location>
        <begin position="93"/>
        <end position="139"/>
    </location>
</feature>
<dbReference type="SUPFAM" id="SSF54928">
    <property type="entry name" value="RNA-binding domain, RBD"/>
    <property type="match status" value="2"/>
</dbReference>
<accession>A0A9W4XAY2</accession>
<dbReference type="PROSITE" id="PS50102">
    <property type="entry name" value="RRM"/>
    <property type="match status" value="2"/>
</dbReference>
<evidence type="ECO:0000256" key="3">
    <source>
        <dbReference type="SAM" id="MobiDB-lite"/>
    </source>
</evidence>
<dbReference type="OrthoDB" id="266020at2759"/>
<dbReference type="AlphaFoldDB" id="A0A9W4XAY2"/>
<feature type="domain" description="RRM" evidence="4">
    <location>
        <begin position="6"/>
        <end position="85"/>
    </location>
</feature>
<organism evidence="5 6">
    <name type="scientific">Candida verbasci</name>
    <dbReference type="NCBI Taxonomy" id="1227364"/>
    <lineage>
        <taxon>Eukaryota</taxon>
        <taxon>Fungi</taxon>
        <taxon>Dikarya</taxon>
        <taxon>Ascomycota</taxon>
        <taxon>Saccharomycotina</taxon>
        <taxon>Pichiomycetes</taxon>
        <taxon>Debaryomycetaceae</taxon>
        <taxon>Candida/Lodderomyces clade</taxon>
        <taxon>Candida</taxon>
    </lineage>
</organism>
<keyword evidence="1 2" id="KW-0694">RNA-binding</keyword>
<feature type="compositionally biased region" description="Basic and acidic residues" evidence="3">
    <location>
        <begin position="118"/>
        <end position="139"/>
    </location>
</feature>
<evidence type="ECO:0000256" key="1">
    <source>
        <dbReference type="ARBA" id="ARBA00022884"/>
    </source>
</evidence>
<evidence type="ECO:0000313" key="6">
    <source>
        <dbReference type="Proteomes" id="UP001152885"/>
    </source>
</evidence>
<feature type="domain" description="RRM" evidence="4">
    <location>
        <begin position="146"/>
        <end position="219"/>
    </location>
</feature>
<sequence length="219" mass="25517">MTDPKPTIYVNNLNDRVSLTILNNELLNLFNKYGEIKQIKTGKTMKLKGQAFIVFKSNEDANKAIEGLQNHELFSKPMRIVYAKHNSDLINDKETIKQRKLAKKKEATKPNPKKRKLQDKENQEDKEKKKKKASDTNEWKKLPPNHILLLQNITENSSELDSTFEELEGFINIRFVKVRNLAFIEFENEDCSTKVLKLFESKEELKKFGSDIILSYAKK</sequence>
<dbReference type="EMBL" id="CANTUO010000003">
    <property type="protein sequence ID" value="CAI5758847.1"/>
    <property type="molecule type" value="Genomic_DNA"/>
</dbReference>
<dbReference type="InterPro" id="IPR012677">
    <property type="entry name" value="Nucleotide-bd_a/b_plait_sf"/>
</dbReference>
<comment type="caution">
    <text evidence="5">The sequence shown here is derived from an EMBL/GenBank/DDBJ whole genome shotgun (WGS) entry which is preliminary data.</text>
</comment>
<dbReference type="Proteomes" id="UP001152885">
    <property type="component" value="Unassembled WGS sequence"/>
</dbReference>
<evidence type="ECO:0000259" key="4">
    <source>
        <dbReference type="PROSITE" id="PS50102"/>
    </source>
</evidence>
<dbReference type="InterPro" id="IPR000504">
    <property type="entry name" value="RRM_dom"/>
</dbReference>
<dbReference type="SMART" id="SM00360">
    <property type="entry name" value="RRM"/>
    <property type="match status" value="2"/>
</dbReference>
<dbReference type="FunFam" id="3.30.70.330:FF:000039">
    <property type="entry name" value="U1 small nuclear ribonucleoprotein A"/>
    <property type="match status" value="1"/>
</dbReference>
<proteinExistence type="predicted"/>
<keyword evidence="6" id="KW-1185">Reference proteome</keyword>